<dbReference type="EMBL" id="CP000083">
    <property type="protein sequence ID" value="AAZ24103.1"/>
    <property type="molecule type" value="Genomic_DNA"/>
</dbReference>
<accession>Q47YT2</accession>
<keyword evidence="2" id="KW-0449">Lipoprotein</keyword>
<organism evidence="2 3">
    <name type="scientific">Colwellia psychrerythraea (strain 34H / ATCC BAA-681)</name>
    <name type="common">Vibrio psychroerythus</name>
    <dbReference type="NCBI Taxonomy" id="167879"/>
    <lineage>
        <taxon>Bacteria</taxon>
        <taxon>Pseudomonadati</taxon>
        <taxon>Pseudomonadota</taxon>
        <taxon>Gammaproteobacteria</taxon>
        <taxon>Alteromonadales</taxon>
        <taxon>Colwelliaceae</taxon>
        <taxon>Colwellia</taxon>
    </lineage>
</organism>
<dbReference type="PROSITE" id="PS51257">
    <property type="entry name" value="PROKAR_LIPOPROTEIN"/>
    <property type="match status" value="1"/>
</dbReference>
<keyword evidence="1" id="KW-0732">Signal</keyword>
<dbReference type="HOGENOM" id="CLU_1395464_0_0_6"/>
<feature type="signal peptide" evidence="1">
    <location>
        <begin position="1"/>
        <end position="18"/>
    </location>
</feature>
<dbReference type="KEGG" id="cps:CPS_3362"/>
<name>Q47YT2_COLP3</name>
<dbReference type="RefSeq" id="WP_011044124.1">
    <property type="nucleotide sequence ID" value="NC_003910.7"/>
</dbReference>
<dbReference type="STRING" id="167879.CPS_3362"/>
<reference evidence="2" key="1">
    <citation type="journal article" date="2005" name="Proc. Natl. Acad. Sci. U.S.A.">
        <title>The psychrophilic lifestyle as revealed by the genome sequence of Colwellia psychrerythraea 34H through genomic and proteomic analyses.</title>
        <authorList>
            <person name="Methe B.A."/>
            <person name="Nelson K.E."/>
            <person name="Deming J.W."/>
            <person name="Momen B."/>
            <person name="Melamud E."/>
            <person name="Zhang X."/>
            <person name="Moult J."/>
            <person name="Madupu R."/>
            <person name="Nelson W.C."/>
            <person name="Dodson R.J."/>
            <person name="Brinkac L.M."/>
            <person name="Daugherty S.C."/>
            <person name="Durkin A.S."/>
            <person name="DeBoy R.T."/>
            <person name="Kolonay J.F."/>
            <person name="Sullivan S.A."/>
            <person name="Zhou L."/>
            <person name="Davidsen T.M."/>
            <person name="Wu M."/>
            <person name="Huston A.L."/>
            <person name="Lewis M."/>
            <person name="Weaver B."/>
            <person name="Weidman J.F."/>
            <person name="Khouri H."/>
            <person name="Utterback T.R."/>
            <person name="Feldblyum T.V."/>
            <person name="Fraser C.M."/>
        </authorList>
    </citation>
    <scope>NUCLEOTIDE SEQUENCE [LARGE SCALE GENOMIC DNA]</scope>
    <source>
        <strain evidence="2">34H</strain>
    </source>
</reference>
<feature type="chain" id="PRO_5004233981" evidence="1">
    <location>
        <begin position="19"/>
        <end position="172"/>
    </location>
</feature>
<gene>
    <name evidence="2" type="ordered locus">CPS_3362</name>
</gene>
<dbReference type="Proteomes" id="UP000000547">
    <property type="component" value="Chromosome"/>
</dbReference>
<evidence type="ECO:0000313" key="2">
    <source>
        <dbReference type="EMBL" id="AAZ24103.1"/>
    </source>
</evidence>
<evidence type="ECO:0000256" key="1">
    <source>
        <dbReference type="SAM" id="SignalP"/>
    </source>
</evidence>
<sequence length="172" mass="18978">MKLTNNTLIFLMSLLMMGCGGGGSDDSSTPDPVVVAVEEPVAEVPEPPAVSTIVEPDPNATYESTADLIVSRKFLLKPEYALAVSYKNDGNRNAYLSLCTDFTDGEEGIKVNYNSCLLRTSIQSDYAGTLNVANDKNRLVMAIWYFEDMKNPRYEVWENDTDANGVRTFDVN</sequence>
<protein>
    <submittedName>
        <fullName evidence="2">Putative lipoprotein</fullName>
    </submittedName>
</protein>
<proteinExistence type="predicted"/>
<evidence type="ECO:0000313" key="3">
    <source>
        <dbReference type="Proteomes" id="UP000000547"/>
    </source>
</evidence>
<dbReference type="AlphaFoldDB" id="Q47YT2"/>